<protein>
    <submittedName>
        <fullName evidence="2">Uncharacterized protein</fullName>
    </submittedName>
</protein>
<organism evidence="2">
    <name type="scientific">Arundo donax</name>
    <name type="common">Giant reed</name>
    <name type="synonym">Donax arundinaceus</name>
    <dbReference type="NCBI Taxonomy" id="35708"/>
    <lineage>
        <taxon>Eukaryota</taxon>
        <taxon>Viridiplantae</taxon>
        <taxon>Streptophyta</taxon>
        <taxon>Embryophyta</taxon>
        <taxon>Tracheophyta</taxon>
        <taxon>Spermatophyta</taxon>
        <taxon>Magnoliopsida</taxon>
        <taxon>Liliopsida</taxon>
        <taxon>Poales</taxon>
        <taxon>Poaceae</taxon>
        <taxon>PACMAD clade</taxon>
        <taxon>Arundinoideae</taxon>
        <taxon>Arundineae</taxon>
        <taxon>Arundo</taxon>
    </lineage>
</organism>
<name>A0A0A9G2V4_ARUDO</name>
<evidence type="ECO:0000256" key="1">
    <source>
        <dbReference type="SAM" id="Phobius"/>
    </source>
</evidence>
<reference evidence="2" key="1">
    <citation type="submission" date="2014-09" db="EMBL/GenBank/DDBJ databases">
        <authorList>
            <person name="Magalhaes I.L.F."/>
            <person name="Oliveira U."/>
            <person name="Santos F.R."/>
            <person name="Vidigal T.H.D.A."/>
            <person name="Brescovit A.D."/>
            <person name="Santos A.J."/>
        </authorList>
    </citation>
    <scope>NUCLEOTIDE SEQUENCE</scope>
    <source>
        <tissue evidence="2">Shoot tissue taken approximately 20 cm above the soil surface</tissue>
    </source>
</reference>
<reference evidence="2" key="2">
    <citation type="journal article" date="2015" name="Data Brief">
        <title>Shoot transcriptome of the giant reed, Arundo donax.</title>
        <authorList>
            <person name="Barrero R.A."/>
            <person name="Guerrero F.D."/>
            <person name="Moolhuijzen P."/>
            <person name="Goolsby J.A."/>
            <person name="Tidwell J."/>
            <person name="Bellgard S.E."/>
            <person name="Bellgard M.I."/>
        </authorList>
    </citation>
    <scope>NUCLEOTIDE SEQUENCE</scope>
    <source>
        <tissue evidence="2">Shoot tissue taken approximately 20 cm above the soil surface</tissue>
    </source>
</reference>
<keyword evidence="1" id="KW-0812">Transmembrane</keyword>
<dbReference type="EMBL" id="GBRH01181020">
    <property type="protein sequence ID" value="JAE16876.1"/>
    <property type="molecule type" value="Transcribed_RNA"/>
</dbReference>
<evidence type="ECO:0000313" key="2">
    <source>
        <dbReference type="EMBL" id="JAE16876.1"/>
    </source>
</evidence>
<keyword evidence="1" id="KW-1133">Transmembrane helix</keyword>
<accession>A0A0A9G2V4</accession>
<feature type="transmembrane region" description="Helical" evidence="1">
    <location>
        <begin position="42"/>
        <end position="66"/>
    </location>
</feature>
<dbReference type="AlphaFoldDB" id="A0A0A9G2V4"/>
<sequence>MVCGQAKFWLLLCVFLTSFFFFMEVSLMIGNRKFVSQSRLEYIYPFCFTLPSVRMIRVLLCILTLVRVIRFRMLLA</sequence>
<feature type="transmembrane region" description="Helical" evidence="1">
    <location>
        <begin position="9"/>
        <end position="30"/>
    </location>
</feature>
<proteinExistence type="predicted"/>
<keyword evidence="1" id="KW-0472">Membrane</keyword>